<name>A0ABD2MTI6_9CUCU</name>
<evidence type="ECO:0000256" key="1">
    <source>
        <dbReference type="SAM" id="MobiDB-lite"/>
    </source>
</evidence>
<keyword evidence="3" id="KW-1185">Reference proteome</keyword>
<evidence type="ECO:0000313" key="3">
    <source>
        <dbReference type="Proteomes" id="UP001516400"/>
    </source>
</evidence>
<comment type="caution">
    <text evidence="2">The sequence shown here is derived from an EMBL/GenBank/DDBJ whole genome shotgun (WGS) entry which is preliminary data.</text>
</comment>
<feature type="region of interest" description="Disordered" evidence="1">
    <location>
        <begin position="1"/>
        <end position="25"/>
    </location>
</feature>
<proteinExistence type="predicted"/>
<reference evidence="2 3" key="1">
    <citation type="journal article" date="2021" name="BMC Biol.">
        <title>Horizontally acquired antibacterial genes associated with adaptive radiation of ladybird beetles.</title>
        <authorList>
            <person name="Li H.S."/>
            <person name="Tang X.F."/>
            <person name="Huang Y.H."/>
            <person name="Xu Z.Y."/>
            <person name="Chen M.L."/>
            <person name="Du X.Y."/>
            <person name="Qiu B.Y."/>
            <person name="Chen P.T."/>
            <person name="Zhang W."/>
            <person name="Slipinski A."/>
            <person name="Escalona H.E."/>
            <person name="Waterhouse R.M."/>
            <person name="Zwick A."/>
            <person name="Pang H."/>
        </authorList>
    </citation>
    <scope>NUCLEOTIDE SEQUENCE [LARGE SCALE GENOMIC DNA]</scope>
    <source>
        <strain evidence="2">SYSU2018</strain>
    </source>
</reference>
<evidence type="ECO:0000313" key="2">
    <source>
        <dbReference type="EMBL" id="KAL3269754.1"/>
    </source>
</evidence>
<organism evidence="2 3">
    <name type="scientific">Cryptolaemus montrouzieri</name>
    <dbReference type="NCBI Taxonomy" id="559131"/>
    <lineage>
        <taxon>Eukaryota</taxon>
        <taxon>Metazoa</taxon>
        <taxon>Ecdysozoa</taxon>
        <taxon>Arthropoda</taxon>
        <taxon>Hexapoda</taxon>
        <taxon>Insecta</taxon>
        <taxon>Pterygota</taxon>
        <taxon>Neoptera</taxon>
        <taxon>Endopterygota</taxon>
        <taxon>Coleoptera</taxon>
        <taxon>Polyphaga</taxon>
        <taxon>Cucujiformia</taxon>
        <taxon>Coccinelloidea</taxon>
        <taxon>Coccinellidae</taxon>
        <taxon>Scymninae</taxon>
        <taxon>Scymnini</taxon>
        <taxon>Cryptolaemus</taxon>
    </lineage>
</organism>
<dbReference type="AlphaFoldDB" id="A0ABD2MTI6"/>
<protein>
    <submittedName>
        <fullName evidence="2">Uncharacterized protein</fullName>
    </submittedName>
</protein>
<gene>
    <name evidence="2" type="ORF">HHI36_008814</name>
</gene>
<accession>A0ABD2MTI6</accession>
<dbReference type="Proteomes" id="UP001516400">
    <property type="component" value="Unassembled WGS sequence"/>
</dbReference>
<sequence length="229" mass="25267">MRKHSRTGNMLKLRSKQPNESYPNERFMENSIGSIKTQTSEKTSGEIANGGIFHTVLGHVMIQYVNVECIGRVLDGGAFKNTSFYKYLDRGILALPEDESLRGRTLPVPYVLVRDDDFGLPTPFTEPYATDIACICVQSFSETNRNQSSTQYYSHCVGLCTSSKLPLITTRFGKLLLTPGCCDNEDNSTGAVIPGARRDHVVSDNAMTPLGPIPRHSLTFTKNAGRIKG</sequence>
<dbReference type="EMBL" id="JABFTP020000021">
    <property type="protein sequence ID" value="KAL3269754.1"/>
    <property type="molecule type" value="Genomic_DNA"/>
</dbReference>